<evidence type="ECO:0000256" key="1">
    <source>
        <dbReference type="SAM" id="MobiDB-lite"/>
    </source>
</evidence>
<dbReference type="EMBL" id="CP030840">
    <property type="protein sequence ID" value="AXC09720.1"/>
    <property type="molecule type" value="Genomic_DNA"/>
</dbReference>
<organism evidence="2 3">
    <name type="scientific">Acidisarcina polymorpha</name>
    <dbReference type="NCBI Taxonomy" id="2211140"/>
    <lineage>
        <taxon>Bacteria</taxon>
        <taxon>Pseudomonadati</taxon>
        <taxon>Acidobacteriota</taxon>
        <taxon>Terriglobia</taxon>
        <taxon>Terriglobales</taxon>
        <taxon>Acidobacteriaceae</taxon>
        <taxon>Acidisarcina</taxon>
    </lineage>
</organism>
<proteinExistence type="predicted"/>
<gene>
    <name evidence="2" type="ORF">ACPOL_0339</name>
</gene>
<feature type="region of interest" description="Disordered" evidence="1">
    <location>
        <begin position="1"/>
        <end position="20"/>
    </location>
</feature>
<accession>A0A2Z5FSD5</accession>
<name>A0A2Z5FSD5_9BACT</name>
<keyword evidence="3" id="KW-1185">Reference proteome</keyword>
<dbReference type="Proteomes" id="UP000253606">
    <property type="component" value="Chromosome"/>
</dbReference>
<evidence type="ECO:0000313" key="2">
    <source>
        <dbReference type="EMBL" id="AXC09720.1"/>
    </source>
</evidence>
<sequence length="41" mass="4517">MQKPARYTRSPKPGVLLPSDGEIIPAQKTLPKEILDTSIRA</sequence>
<reference evidence="2 3" key="1">
    <citation type="journal article" date="2018" name="Front. Microbiol.">
        <title>Hydrolytic Capabilities as a Key to Environmental Success: Chitinolytic and Cellulolytic Acidobacteria From Acidic Sub-arctic Soils and Boreal Peatlands.</title>
        <authorList>
            <person name="Belova S.E."/>
            <person name="Ravin N.V."/>
            <person name="Pankratov T.A."/>
            <person name="Rakitin A.L."/>
            <person name="Ivanova A.A."/>
            <person name="Beletsky A.V."/>
            <person name="Mardanov A.V."/>
            <person name="Sinninghe Damste J.S."/>
            <person name="Dedysh S.N."/>
        </authorList>
    </citation>
    <scope>NUCLEOTIDE SEQUENCE [LARGE SCALE GENOMIC DNA]</scope>
    <source>
        <strain evidence="2 3">SBC82</strain>
    </source>
</reference>
<evidence type="ECO:0000313" key="3">
    <source>
        <dbReference type="Proteomes" id="UP000253606"/>
    </source>
</evidence>
<protein>
    <submittedName>
        <fullName evidence="2">Uncharacterized protein</fullName>
    </submittedName>
</protein>
<dbReference type="AlphaFoldDB" id="A0A2Z5FSD5"/>
<dbReference type="KEGG" id="abas:ACPOL_0339"/>